<evidence type="ECO:0000259" key="3">
    <source>
        <dbReference type="Pfam" id="PF13387"/>
    </source>
</evidence>
<feature type="chain" id="PRO_5015392307" evidence="2">
    <location>
        <begin position="25"/>
        <end position="380"/>
    </location>
</feature>
<evidence type="ECO:0000313" key="6">
    <source>
        <dbReference type="Proteomes" id="UP000244527"/>
    </source>
</evidence>
<evidence type="ECO:0000256" key="1">
    <source>
        <dbReference type="SAM" id="Phobius"/>
    </source>
</evidence>
<dbReference type="OrthoDB" id="319167at2"/>
<dbReference type="Pfam" id="PF25221">
    <property type="entry name" value="5TMH_Lnb"/>
    <property type="match status" value="1"/>
</dbReference>
<dbReference type="Pfam" id="PF13387">
    <property type="entry name" value="Lnb_N"/>
    <property type="match status" value="1"/>
</dbReference>
<keyword evidence="1" id="KW-0812">Transmembrane</keyword>
<name>A0A2S1LCL0_9FLAO</name>
<proteinExistence type="predicted"/>
<sequence>MKTFLFRITFFFALVLSFSTYTYGQSIQLSDQAKVSVLTCGTGNESYSLFGHTALRIADEPNHVDVVYNYGAFDFNTPNFVAKFAKGDLDYFAVTHHFNDFMADYTYEQRDVYEQDLDVPLEMKQKIFDNLNTALTSGESVYRYKFIDKNCTSMVIDLINKTLGEPSITLHSKQELTYRSILYRYFDNHFYEQLGTSIIFGSKVDRVSDHIFLPLDLMENLKLSTYKNQKLVSTGTKTLLKYEPTIASSWWNNIYTYLGFLILLVVLNNKLFNQVYFFIMGAIGILFVFLGFYSGHLELANNYNVLLFNPLLILSFCFYGATRRKWLYYLAIFSILFLVVYLFMLLNKAHILIVLPMILANGYLLIKLAIKHNKRISIII</sequence>
<dbReference type="KEGG" id="ffa:FFWV33_08005"/>
<feature type="transmembrane region" description="Helical" evidence="1">
    <location>
        <begin position="275"/>
        <end position="294"/>
    </location>
</feature>
<evidence type="ECO:0000313" key="5">
    <source>
        <dbReference type="EMBL" id="AWG21482.1"/>
    </source>
</evidence>
<dbReference type="AlphaFoldDB" id="A0A2S1LCL0"/>
<evidence type="ECO:0000256" key="2">
    <source>
        <dbReference type="SAM" id="SignalP"/>
    </source>
</evidence>
<feature type="signal peptide" evidence="2">
    <location>
        <begin position="1"/>
        <end position="24"/>
    </location>
</feature>
<dbReference type="Proteomes" id="UP000244527">
    <property type="component" value="Chromosome"/>
</dbReference>
<feature type="domain" description="Lnb N-terminal periplasmic" evidence="3">
    <location>
        <begin position="31"/>
        <end position="182"/>
    </location>
</feature>
<keyword evidence="2" id="KW-0732">Signal</keyword>
<evidence type="ECO:0000259" key="4">
    <source>
        <dbReference type="Pfam" id="PF25221"/>
    </source>
</evidence>
<reference evidence="5 6" key="1">
    <citation type="submission" date="2017-04" db="EMBL/GenBank/DDBJ databases">
        <title>Compelte genome sequence of WV33.</title>
        <authorList>
            <person name="Lee P.C."/>
        </authorList>
    </citation>
    <scope>NUCLEOTIDE SEQUENCE [LARGE SCALE GENOMIC DNA]</scope>
    <source>
        <strain evidence="5 6">WV33</strain>
    </source>
</reference>
<dbReference type="EMBL" id="CP020918">
    <property type="protein sequence ID" value="AWG21482.1"/>
    <property type="molecule type" value="Genomic_DNA"/>
</dbReference>
<keyword evidence="1" id="KW-1133">Transmembrane helix</keyword>
<dbReference type="InterPro" id="IPR057436">
    <property type="entry name" value="5TMH_Lnb"/>
</dbReference>
<feature type="transmembrane region" description="Helical" evidence="1">
    <location>
        <begin position="350"/>
        <end position="370"/>
    </location>
</feature>
<feature type="transmembrane region" description="Helical" evidence="1">
    <location>
        <begin position="300"/>
        <end position="319"/>
    </location>
</feature>
<feature type="transmembrane region" description="Helical" evidence="1">
    <location>
        <begin position="250"/>
        <end position="268"/>
    </location>
</feature>
<protein>
    <submittedName>
        <fullName evidence="5">Uncharacterized protein</fullName>
    </submittedName>
</protein>
<dbReference type="InterPro" id="IPR025178">
    <property type="entry name" value="Lnb_N"/>
</dbReference>
<organism evidence="5 6">
    <name type="scientific">Flavobacterium faecale</name>
    <dbReference type="NCBI Taxonomy" id="1355330"/>
    <lineage>
        <taxon>Bacteria</taxon>
        <taxon>Pseudomonadati</taxon>
        <taxon>Bacteroidota</taxon>
        <taxon>Flavobacteriia</taxon>
        <taxon>Flavobacteriales</taxon>
        <taxon>Flavobacteriaceae</taxon>
        <taxon>Flavobacterium</taxon>
    </lineage>
</organism>
<accession>A0A2S1LCL0</accession>
<feature type="domain" description="Lnb-like transmembrane" evidence="4">
    <location>
        <begin position="270"/>
        <end position="365"/>
    </location>
</feature>
<dbReference type="RefSeq" id="WP_108740420.1">
    <property type="nucleotide sequence ID" value="NZ_CP020918.1"/>
</dbReference>
<gene>
    <name evidence="5" type="ORF">FFWV33_08005</name>
</gene>
<keyword evidence="1" id="KW-0472">Membrane</keyword>
<feature type="transmembrane region" description="Helical" evidence="1">
    <location>
        <begin position="326"/>
        <end position="344"/>
    </location>
</feature>
<keyword evidence="6" id="KW-1185">Reference proteome</keyword>